<evidence type="ECO:0000256" key="4">
    <source>
        <dbReference type="ARBA" id="ARBA00022989"/>
    </source>
</evidence>
<dbReference type="GO" id="GO:0005886">
    <property type="term" value="C:plasma membrane"/>
    <property type="evidence" value="ECO:0007669"/>
    <property type="project" value="UniProtKB-SubCell"/>
</dbReference>
<dbReference type="InterPro" id="IPR000515">
    <property type="entry name" value="MetI-like"/>
</dbReference>
<feature type="transmembrane region" description="Helical" evidence="7">
    <location>
        <begin position="81"/>
        <end position="100"/>
    </location>
</feature>
<dbReference type="InterPro" id="IPR043429">
    <property type="entry name" value="ArtM/GltK/GlnP/TcyL/YhdX-like"/>
</dbReference>
<feature type="domain" description="ABC transmembrane type-1" evidence="8">
    <location>
        <begin position="12"/>
        <end position="208"/>
    </location>
</feature>
<dbReference type="Pfam" id="PF00528">
    <property type="entry name" value="BPD_transp_1"/>
    <property type="match status" value="1"/>
</dbReference>
<name>A0A0K2BKL1_9GAMM</name>
<dbReference type="CDD" id="cd06261">
    <property type="entry name" value="TM_PBP2"/>
    <property type="match status" value="1"/>
</dbReference>
<organism evidence="9 10">
    <name type="scientific">Candidatus Palibaumannia cicadellinicola</name>
    <dbReference type="NCBI Taxonomy" id="186490"/>
    <lineage>
        <taxon>Bacteria</taxon>
        <taxon>Pseudomonadati</taxon>
        <taxon>Pseudomonadota</taxon>
        <taxon>Gammaproteobacteria</taxon>
        <taxon>Candidatus Palibaumannia</taxon>
    </lineage>
</organism>
<gene>
    <name evidence="9" type="primary">artM</name>
    <name evidence="9" type="ORF">AB162_271</name>
</gene>
<evidence type="ECO:0000256" key="6">
    <source>
        <dbReference type="ARBA" id="ARBA00040319"/>
    </source>
</evidence>
<dbReference type="PROSITE" id="PS50928">
    <property type="entry name" value="ABC_TM1"/>
    <property type="match status" value="1"/>
</dbReference>
<feature type="transmembrane region" description="Helical" evidence="7">
    <location>
        <begin position="46"/>
        <end position="69"/>
    </location>
</feature>
<dbReference type="PATRIC" id="fig|186490.8.peg.257"/>
<feature type="transmembrane region" description="Helical" evidence="7">
    <location>
        <begin position="12"/>
        <end position="34"/>
    </location>
</feature>
<comment type="subcellular location">
    <subcellularLocation>
        <location evidence="1 7">Cell membrane</location>
        <topology evidence="1 7">Multi-pass membrane protein</topology>
    </subcellularLocation>
</comment>
<dbReference type="PANTHER" id="PTHR30614:SF10">
    <property type="entry name" value="ARGININE ABC TRANSPORTER PERMEASE PROTEIN ARTM"/>
    <property type="match status" value="1"/>
</dbReference>
<evidence type="ECO:0000259" key="8">
    <source>
        <dbReference type="PROSITE" id="PS50928"/>
    </source>
</evidence>
<protein>
    <recommendedName>
        <fullName evidence="6">Arginine ABC transporter permease protein ArtM</fullName>
    </recommendedName>
</protein>
<keyword evidence="4 7" id="KW-1133">Transmembrane helix</keyword>
<dbReference type="NCBIfam" id="NF008336">
    <property type="entry name" value="PRK11122.1"/>
    <property type="match status" value="1"/>
</dbReference>
<feature type="transmembrane region" description="Helical" evidence="7">
    <location>
        <begin position="187"/>
        <end position="207"/>
    </location>
</feature>
<reference evidence="9 10" key="1">
    <citation type="submission" date="2015-06" db="EMBL/GenBank/DDBJ databases">
        <title>Lineage-specific patterns of genome deterioration in obligate symbionts.</title>
        <authorList>
            <person name="Bennett G.M."/>
            <person name="McCutcheon J.P."/>
            <person name="McDonald B.R."/>
            <person name="Moran N.A."/>
        </authorList>
    </citation>
    <scope>NUCLEOTIDE SEQUENCE [LARGE SCALE GENOMIC DNA]</scope>
    <source>
        <strain evidence="9 10">B-GSS</strain>
    </source>
</reference>
<dbReference type="EMBL" id="CP011787">
    <property type="protein sequence ID" value="AKZ65870.1"/>
    <property type="molecule type" value="Genomic_DNA"/>
</dbReference>
<evidence type="ECO:0000256" key="5">
    <source>
        <dbReference type="ARBA" id="ARBA00023136"/>
    </source>
</evidence>
<proteinExistence type="inferred from homology"/>
<evidence type="ECO:0000313" key="10">
    <source>
        <dbReference type="Proteomes" id="UP000056466"/>
    </source>
</evidence>
<keyword evidence="3 7" id="KW-0812">Transmembrane</keyword>
<evidence type="ECO:0000256" key="1">
    <source>
        <dbReference type="ARBA" id="ARBA00004651"/>
    </source>
</evidence>
<evidence type="ECO:0000313" key="9">
    <source>
        <dbReference type="EMBL" id="AKZ65870.1"/>
    </source>
</evidence>
<accession>A0A0K2BKL1</accession>
<dbReference type="GO" id="GO:0055085">
    <property type="term" value="P:transmembrane transport"/>
    <property type="evidence" value="ECO:0007669"/>
    <property type="project" value="InterPro"/>
</dbReference>
<dbReference type="AlphaFoldDB" id="A0A0K2BKL1"/>
<dbReference type="GO" id="GO:0006865">
    <property type="term" value="P:amino acid transport"/>
    <property type="evidence" value="ECO:0007669"/>
    <property type="project" value="TreeGrafter"/>
</dbReference>
<evidence type="ECO:0000256" key="7">
    <source>
        <dbReference type="RuleBase" id="RU363032"/>
    </source>
</evidence>
<dbReference type="Gene3D" id="1.10.3720.10">
    <property type="entry name" value="MetI-like"/>
    <property type="match status" value="1"/>
</dbReference>
<keyword evidence="10" id="KW-1185">Reference proteome</keyword>
<keyword evidence="2" id="KW-0997">Cell inner membrane</keyword>
<comment type="similarity">
    <text evidence="7">Belongs to the binding-protein-dependent transport system permease family.</text>
</comment>
<feature type="transmembrane region" description="Helical" evidence="7">
    <location>
        <begin position="155"/>
        <end position="175"/>
    </location>
</feature>
<dbReference type="KEGG" id="bcig:AB162_271"/>
<dbReference type="RefSeq" id="WP_082239275.1">
    <property type="nucleotide sequence ID" value="NZ_CP011787.1"/>
</dbReference>
<evidence type="ECO:0000256" key="2">
    <source>
        <dbReference type="ARBA" id="ARBA00022519"/>
    </source>
</evidence>
<keyword evidence="5 7" id="KW-0472">Membrane</keyword>
<dbReference type="OrthoDB" id="4404959at2"/>
<keyword evidence="7" id="KW-0813">Transport</keyword>
<dbReference type="InterPro" id="IPR035906">
    <property type="entry name" value="MetI-like_sf"/>
</dbReference>
<dbReference type="PANTHER" id="PTHR30614">
    <property type="entry name" value="MEMBRANE COMPONENT OF AMINO ACID ABC TRANSPORTER"/>
    <property type="match status" value="1"/>
</dbReference>
<keyword evidence="2" id="KW-1003">Cell membrane</keyword>
<evidence type="ECO:0000256" key="3">
    <source>
        <dbReference type="ARBA" id="ARBA00022692"/>
    </source>
</evidence>
<sequence>MFSYIKIILLGLPTSLILMLISIILAFLLSLFFTKKIILKKNFFSLLIKLYIIIFTGTPFLIQLFFIYYGFGQLTTLYANYWLLSLLSHPWLCAIIALALNSAAYSTQLFIGSIRTISSGQWQACTALGMNKKQSLGILMPLAIKKSLRLYTNEIILVFKSTSLVYTITIMDIMGYSKFLYGRSYDLLVFLAAGVIYFCVNSILLYLMNIFTKNS</sequence>
<dbReference type="Proteomes" id="UP000056466">
    <property type="component" value="Chromosome"/>
</dbReference>
<dbReference type="SUPFAM" id="SSF161098">
    <property type="entry name" value="MetI-like"/>
    <property type="match status" value="1"/>
</dbReference>